<dbReference type="PROSITE" id="PS00194">
    <property type="entry name" value="THIOREDOXIN_1"/>
    <property type="match status" value="1"/>
</dbReference>
<keyword evidence="3" id="KW-0201">Cytochrome c-type biogenesis</keyword>
<dbReference type="PROSITE" id="PS51352">
    <property type="entry name" value="THIOREDOXIN_2"/>
    <property type="match status" value="1"/>
</dbReference>
<dbReference type="CDD" id="cd03010">
    <property type="entry name" value="TlpA_like_DsbE"/>
    <property type="match status" value="1"/>
</dbReference>
<keyword evidence="4" id="KW-1015">Disulfide bond</keyword>
<dbReference type="EMBL" id="CP097330">
    <property type="protein sequence ID" value="URF05652.1"/>
    <property type="molecule type" value="Genomic_DNA"/>
</dbReference>
<feature type="signal peptide" evidence="6">
    <location>
        <begin position="1"/>
        <end position="19"/>
    </location>
</feature>
<dbReference type="PANTHER" id="PTHR42852">
    <property type="entry name" value="THIOL:DISULFIDE INTERCHANGE PROTEIN DSBE"/>
    <property type="match status" value="1"/>
</dbReference>
<keyword evidence="5" id="KW-0676">Redox-active center</keyword>
<feature type="domain" description="Thioredoxin" evidence="7">
    <location>
        <begin position="32"/>
        <end position="170"/>
    </location>
</feature>
<proteinExistence type="inferred from homology"/>
<reference evidence="8 10" key="1">
    <citation type="submission" date="2019-05" db="EMBL/GenBank/DDBJ databases">
        <title>Whole genome sequence analysis of Cupriavidus campinensis S14E4C strain.</title>
        <authorList>
            <person name="Abbaszade G."/>
            <person name="Szabo A."/>
            <person name="Toumi M."/>
            <person name="Toth E."/>
        </authorList>
    </citation>
    <scope>NUCLEOTIDE SEQUENCE [LARGE SCALE GENOMIC DNA]</scope>
    <source>
        <strain evidence="8 10">S14E4C</strain>
    </source>
</reference>
<keyword evidence="6" id="KW-0732">Signal</keyword>
<dbReference type="InterPro" id="IPR013740">
    <property type="entry name" value="Redoxin"/>
</dbReference>
<dbReference type="GO" id="GO:0030288">
    <property type="term" value="C:outer membrane-bounded periplasmic space"/>
    <property type="evidence" value="ECO:0007669"/>
    <property type="project" value="InterPro"/>
</dbReference>
<protein>
    <submittedName>
        <fullName evidence="9">DsbE family thiol:disulfide interchange protein</fullName>
    </submittedName>
</protein>
<evidence type="ECO:0000313" key="10">
    <source>
        <dbReference type="Proteomes" id="UP000318943"/>
    </source>
</evidence>
<dbReference type="EMBL" id="VCIZ01000001">
    <property type="protein sequence ID" value="TSP14310.1"/>
    <property type="molecule type" value="Genomic_DNA"/>
</dbReference>
<evidence type="ECO:0000313" key="11">
    <source>
        <dbReference type="Proteomes" id="UP001056132"/>
    </source>
</evidence>
<dbReference type="KEGG" id="ccam:M5D45_07610"/>
<dbReference type="InterPro" id="IPR036249">
    <property type="entry name" value="Thioredoxin-like_sf"/>
</dbReference>
<dbReference type="InterPro" id="IPR013766">
    <property type="entry name" value="Thioredoxin_domain"/>
</dbReference>
<dbReference type="SUPFAM" id="SSF52833">
    <property type="entry name" value="Thioredoxin-like"/>
    <property type="match status" value="1"/>
</dbReference>
<feature type="chain" id="PRO_5042118846" evidence="6">
    <location>
        <begin position="20"/>
        <end position="179"/>
    </location>
</feature>
<evidence type="ECO:0000313" key="8">
    <source>
        <dbReference type="EMBL" id="TSP14310.1"/>
    </source>
</evidence>
<accession>A0AAE9L2A9</accession>
<name>A0AAE9L2A9_9BURK</name>
<reference evidence="9" key="2">
    <citation type="journal article" date="2022" name="Microbiol. Resour. Announc.">
        <title>Genome Sequence of Cupriavidus campinensis Strain G5, a Member of a Bacterial Consortium Capable of Polyethylene Degradation.</title>
        <authorList>
            <person name="Schneider B."/>
            <person name="Pfeiffer F."/>
            <person name="Dyall-Smith M."/>
            <person name="Kunte H.J."/>
        </authorList>
    </citation>
    <scope>NUCLEOTIDE SEQUENCE</scope>
    <source>
        <strain evidence="9">G5</strain>
    </source>
</reference>
<dbReference type="RefSeq" id="WP_144195382.1">
    <property type="nucleotide sequence ID" value="NZ_CAJPVH010000018.1"/>
</dbReference>
<organism evidence="9 11">
    <name type="scientific">Cupriavidus campinensis</name>
    <dbReference type="NCBI Taxonomy" id="151783"/>
    <lineage>
        <taxon>Bacteria</taxon>
        <taxon>Pseudomonadati</taxon>
        <taxon>Pseudomonadota</taxon>
        <taxon>Betaproteobacteria</taxon>
        <taxon>Burkholderiales</taxon>
        <taxon>Burkholderiaceae</taxon>
        <taxon>Cupriavidus</taxon>
    </lineage>
</organism>
<comment type="similarity">
    <text evidence="2">Belongs to the thioredoxin family. DsbE subfamily.</text>
</comment>
<dbReference type="Pfam" id="PF08534">
    <property type="entry name" value="Redoxin"/>
    <property type="match status" value="1"/>
</dbReference>
<dbReference type="Gene3D" id="3.40.30.10">
    <property type="entry name" value="Glutaredoxin"/>
    <property type="match status" value="1"/>
</dbReference>
<evidence type="ECO:0000313" key="9">
    <source>
        <dbReference type="EMBL" id="URF05652.1"/>
    </source>
</evidence>
<dbReference type="AlphaFoldDB" id="A0AAE9L2A9"/>
<comment type="subcellular location">
    <subcellularLocation>
        <location evidence="1">Cell envelope</location>
    </subcellularLocation>
</comment>
<dbReference type="InterPro" id="IPR050553">
    <property type="entry name" value="Thioredoxin_ResA/DsbE_sf"/>
</dbReference>
<dbReference type="PANTHER" id="PTHR42852:SF6">
    <property type="entry name" value="THIOL:DISULFIDE INTERCHANGE PROTEIN DSBE"/>
    <property type="match status" value="1"/>
</dbReference>
<dbReference type="InterPro" id="IPR004799">
    <property type="entry name" value="Periplasmic_diS_OxRdtase_DsbE"/>
</dbReference>
<evidence type="ECO:0000259" key="7">
    <source>
        <dbReference type="PROSITE" id="PS51352"/>
    </source>
</evidence>
<dbReference type="Proteomes" id="UP001056132">
    <property type="component" value="Chromosome 1"/>
</dbReference>
<dbReference type="GO" id="GO:0017004">
    <property type="term" value="P:cytochrome complex assembly"/>
    <property type="evidence" value="ECO:0007669"/>
    <property type="project" value="UniProtKB-KW"/>
</dbReference>
<evidence type="ECO:0000256" key="3">
    <source>
        <dbReference type="ARBA" id="ARBA00022748"/>
    </source>
</evidence>
<keyword evidence="10" id="KW-1185">Reference proteome</keyword>
<evidence type="ECO:0000256" key="2">
    <source>
        <dbReference type="ARBA" id="ARBA00007758"/>
    </source>
</evidence>
<gene>
    <name evidence="8" type="ORF">FGG12_01205</name>
    <name evidence="9" type="ORF">M5D45_07610</name>
</gene>
<evidence type="ECO:0000256" key="5">
    <source>
        <dbReference type="ARBA" id="ARBA00023284"/>
    </source>
</evidence>
<reference evidence="9" key="3">
    <citation type="submission" date="2022-05" db="EMBL/GenBank/DDBJ databases">
        <authorList>
            <person name="Kunte H.-J."/>
        </authorList>
    </citation>
    <scope>NUCLEOTIDE SEQUENCE</scope>
    <source>
        <strain evidence="9">G5</strain>
    </source>
</reference>
<dbReference type="GO" id="GO:0015036">
    <property type="term" value="F:disulfide oxidoreductase activity"/>
    <property type="evidence" value="ECO:0007669"/>
    <property type="project" value="InterPro"/>
</dbReference>
<dbReference type="InterPro" id="IPR017937">
    <property type="entry name" value="Thioredoxin_CS"/>
</dbReference>
<evidence type="ECO:0000256" key="1">
    <source>
        <dbReference type="ARBA" id="ARBA00004196"/>
    </source>
</evidence>
<evidence type="ECO:0000256" key="6">
    <source>
        <dbReference type="SAM" id="SignalP"/>
    </source>
</evidence>
<dbReference type="NCBIfam" id="TIGR00385">
    <property type="entry name" value="dsbE"/>
    <property type="match status" value="1"/>
</dbReference>
<dbReference type="Proteomes" id="UP000318943">
    <property type="component" value="Unassembled WGS sequence"/>
</dbReference>
<sequence length="179" mass="19546">MTRFLLPLAVFLALAAALAAGLRHDPRELPSAMVGKPAPALRLPLLKASSEVRATSDLKGKVWMLNVWASWCTACRVEHPVLTDFAGKSEVPLVGLNYKDQPDAARDWLRRMGDPYVASLVDADGKAGIDLGVYGVPETYVIDRAGVVRYRQVGPVTPQVLEQKILPLLRTLEREPGHA</sequence>
<evidence type="ECO:0000256" key="4">
    <source>
        <dbReference type="ARBA" id="ARBA00023157"/>
    </source>
</evidence>